<dbReference type="EMBL" id="JAUESC010000381">
    <property type="protein sequence ID" value="KAK0589689.1"/>
    <property type="molecule type" value="Genomic_DNA"/>
</dbReference>
<dbReference type="NCBIfam" id="TIGR01640">
    <property type="entry name" value="F_box_assoc_1"/>
    <property type="match status" value="1"/>
</dbReference>
<dbReference type="InterPro" id="IPR013187">
    <property type="entry name" value="F-box-assoc_dom_typ3"/>
</dbReference>
<reference evidence="3" key="1">
    <citation type="journal article" date="2022" name="Plant J.">
        <title>Strategies of tolerance reflected in two North American maple genomes.</title>
        <authorList>
            <person name="McEvoy S.L."/>
            <person name="Sezen U.U."/>
            <person name="Trouern-Trend A."/>
            <person name="McMahon S.M."/>
            <person name="Schaberg P.G."/>
            <person name="Yang J."/>
            <person name="Wegrzyn J.L."/>
            <person name="Swenson N.G."/>
        </authorList>
    </citation>
    <scope>NUCLEOTIDE SEQUENCE</scope>
    <source>
        <strain evidence="3">NS2018</strain>
    </source>
</reference>
<evidence type="ECO:0000256" key="1">
    <source>
        <dbReference type="SAM" id="Coils"/>
    </source>
</evidence>
<evidence type="ECO:0000313" key="4">
    <source>
        <dbReference type="Proteomes" id="UP001168877"/>
    </source>
</evidence>
<feature type="domain" description="F-box associated beta-propeller type 3" evidence="2">
    <location>
        <begin position="139"/>
        <end position="255"/>
    </location>
</feature>
<reference evidence="3" key="2">
    <citation type="submission" date="2023-06" db="EMBL/GenBank/DDBJ databases">
        <authorList>
            <person name="Swenson N.G."/>
            <person name="Wegrzyn J.L."/>
            <person name="Mcevoy S.L."/>
        </authorList>
    </citation>
    <scope>NUCLEOTIDE SEQUENCE</scope>
    <source>
        <strain evidence="3">NS2018</strain>
        <tissue evidence="3">Leaf</tissue>
    </source>
</reference>
<protein>
    <recommendedName>
        <fullName evidence="2">F-box associated beta-propeller type 3 domain-containing protein</fullName>
    </recommendedName>
</protein>
<name>A0AA39VL34_ACESA</name>
<evidence type="ECO:0000259" key="2">
    <source>
        <dbReference type="Pfam" id="PF08268"/>
    </source>
</evidence>
<evidence type="ECO:0000313" key="3">
    <source>
        <dbReference type="EMBL" id="KAK0589689.1"/>
    </source>
</evidence>
<comment type="caution">
    <text evidence="3">The sequence shown here is derived from an EMBL/GenBank/DDBJ whole genome shotgun (WGS) entry which is preliminary data.</text>
</comment>
<feature type="coiled-coil region" evidence="1">
    <location>
        <begin position="33"/>
        <end position="60"/>
    </location>
</feature>
<gene>
    <name evidence="3" type="ORF">LWI29_017331</name>
</gene>
<sequence length="302" mass="35032">MEVVTTIVGKLWDCSFDATCRQFRYLCGYKDSFERLRIEAERLKYRRERVQGKIDEAIRNGEIILSDVTNWIQRVDDITKEPERFTEDEDQANKRCLQSRSYLSEARGENDQRARWSASARDYPRHTIKAARDIFTAIQAQVQVLNLGSPAWRNLGKIPYHRIDQGPSQVLVCGRIHCYTWPGCRSDCPIIISFDFEDEQFREVPKPDCGGLDGPNSHLVDLRGFLSAAVYNSNSEFNIWIMKEYDVKESWIKEFNIGNHVPRSLEEDGWISVEPFLNSKLNRNSYKSRVVGLLKNGKVLLE</sequence>
<accession>A0AA39VL34</accession>
<keyword evidence="4" id="KW-1185">Reference proteome</keyword>
<proteinExistence type="predicted"/>
<dbReference type="Pfam" id="PF08268">
    <property type="entry name" value="FBA_3"/>
    <property type="match status" value="1"/>
</dbReference>
<dbReference type="Proteomes" id="UP001168877">
    <property type="component" value="Unassembled WGS sequence"/>
</dbReference>
<dbReference type="AlphaFoldDB" id="A0AA39VL34"/>
<organism evidence="3 4">
    <name type="scientific">Acer saccharum</name>
    <name type="common">Sugar maple</name>
    <dbReference type="NCBI Taxonomy" id="4024"/>
    <lineage>
        <taxon>Eukaryota</taxon>
        <taxon>Viridiplantae</taxon>
        <taxon>Streptophyta</taxon>
        <taxon>Embryophyta</taxon>
        <taxon>Tracheophyta</taxon>
        <taxon>Spermatophyta</taxon>
        <taxon>Magnoliopsida</taxon>
        <taxon>eudicotyledons</taxon>
        <taxon>Gunneridae</taxon>
        <taxon>Pentapetalae</taxon>
        <taxon>rosids</taxon>
        <taxon>malvids</taxon>
        <taxon>Sapindales</taxon>
        <taxon>Sapindaceae</taxon>
        <taxon>Hippocastanoideae</taxon>
        <taxon>Acereae</taxon>
        <taxon>Acer</taxon>
    </lineage>
</organism>
<keyword evidence="1" id="KW-0175">Coiled coil</keyword>
<dbReference type="InterPro" id="IPR017451">
    <property type="entry name" value="F-box-assoc_interact_dom"/>
</dbReference>